<protein>
    <submittedName>
        <fullName evidence="1">Broad specificity phosphatase PhoE</fullName>
    </submittedName>
</protein>
<keyword evidence="2" id="KW-1185">Reference proteome</keyword>
<sequence>MTGLRLLASAPTAALRGARFGGDEDLDEGGRRAALAMSPPGRGDLWVCAPSRAARETAQALGHSAITEPALADPDFGRWDGLGLDEVTVADPKGLQQWLTDPRAAPHGGESLARVRERAGAWLDAMARQRVVAVAHPIVVRAALTHALRLPDESVWSLEVAPLSLTRLTHRAGRWHLHFPAAP</sequence>
<evidence type="ECO:0000313" key="2">
    <source>
        <dbReference type="Proteomes" id="UP000239209"/>
    </source>
</evidence>
<dbReference type="InterPro" id="IPR029033">
    <property type="entry name" value="His_PPase_superfam"/>
</dbReference>
<comment type="caution">
    <text evidence="1">The sequence shown here is derived from an EMBL/GenBank/DDBJ whole genome shotgun (WGS) entry which is preliminary data.</text>
</comment>
<proteinExistence type="predicted"/>
<name>A0A2T0SHP8_9ACTN</name>
<dbReference type="OrthoDB" id="7502553at2"/>
<evidence type="ECO:0000313" key="1">
    <source>
        <dbReference type="EMBL" id="PRY32883.1"/>
    </source>
</evidence>
<organism evidence="1 2">
    <name type="scientific">Pseudosporangium ferrugineum</name>
    <dbReference type="NCBI Taxonomy" id="439699"/>
    <lineage>
        <taxon>Bacteria</taxon>
        <taxon>Bacillati</taxon>
        <taxon>Actinomycetota</taxon>
        <taxon>Actinomycetes</taxon>
        <taxon>Micromonosporales</taxon>
        <taxon>Micromonosporaceae</taxon>
        <taxon>Pseudosporangium</taxon>
    </lineage>
</organism>
<gene>
    <name evidence="1" type="ORF">CLV70_10142</name>
</gene>
<dbReference type="EMBL" id="PVZG01000001">
    <property type="protein sequence ID" value="PRY32883.1"/>
    <property type="molecule type" value="Genomic_DNA"/>
</dbReference>
<accession>A0A2T0SHP8</accession>
<dbReference type="Proteomes" id="UP000239209">
    <property type="component" value="Unassembled WGS sequence"/>
</dbReference>
<dbReference type="Pfam" id="PF00300">
    <property type="entry name" value="His_Phos_1"/>
    <property type="match status" value="1"/>
</dbReference>
<dbReference type="AlphaFoldDB" id="A0A2T0SHP8"/>
<dbReference type="InterPro" id="IPR013078">
    <property type="entry name" value="His_Pase_superF_clade-1"/>
</dbReference>
<dbReference type="SUPFAM" id="SSF53254">
    <property type="entry name" value="Phosphoglycerate mutase-like"/>
    <property type="match status" value="1"/>
</dbReference>
<reference evidence="1 2" key="1">
    <citation type="submission" date="2018-03" db="EMBL/GenBank/DDBJ databases">
        <title>Genomic Encyclopedia of Archaeal and Bacterial Type Strains, Phase II (KMG-II): from individual species to whole genera.</title>
        <authorList>
            <person name="Goeker M."/>
        </authorList>
    </citation>
    <scope>NUCLEOTIDE SEQUENCE [LARGE SCALE GENOMIC DNA]</scope>
    <source>
        <strain evidence="1 2">DSM 45348</strain>
    </source>
</reference>
<dbReference type="Gene3D" id="3.40.50.1240">
    <property type="entry name" value="Phosphoglycerate mutase-like"/>
    <property type="match status" value="1"/>
</dbReference>
<dbReference type="RefSeq" id="WP_106124266.1">
    <property type="nucleotide sequence ID" value="NZ_PVZG01000001.1"/>
</dbReference>